<dbReference type="GeneID" id="100828986"/>
<dbReference type="HOGENOM" id="CLU_084347_1_0_1"/>
<dbReference type="Pfam" id="PF05553">
    <property type="entry name" value="DUF761"/>
    <property type="match status" value="1"/>
</dbReference>
<evidence type="ECO:0000313" key="3">
    <source>
        <dbReference type="Proteomes" id="UP000008810"/>
    </source>
</evidence>
<dbReference type="InterPro" id="IPR008480">
    <property type="entry name" value="DUF761_pln"/>
</dbReference>
<gene>
    <name evidence="2" type="primary">LOC100828986</name>
    <name evidence="1" type="ORF">BRADI_2g59630v3</name>
</gene>
<dbReference type="EMBL" id="CM000881">
    <property type="protein sequence ID" value="KQK11348.1"/>
    <property type="molecule type" value="Genomic_DNA"/>
</dbReference>
<sequence>MDVQSAPGAAKRMWSYLRAVFLMLRKGKRRLLLGLHLLMKRRNNKGALARSVATLLSHSHHGHGYGHAHALSHRRRGEYEFSCSGSPVDPRRRSNAYFPCLLGSEAETAPTAALQYQYRIEYDNYAASTAAAEAAPEEERDGVLMEELAAGEDECGSTSAESVPSPLVASAGGFSVRVSNFSSEDGGGGGEAVDEEAEEFISRFYEQLRQQNQIALSAAPVPAR</sequence>
<dbReference type="EnsemblPlants" id="KQK11348">
    <property type="protein sequence ID" value="KQK11348"/>
    <property type="gene ID" value="BRADI_2g59630v3"/>
</dbReference>
<reference evidence="1" key="2">
    <citation type="submission" date="2017-06" db="EMBL/GenBank/DDBJ databases">
        <title>WGS assembly of Brachypodium distachyon.</title>
        <authorList>
            <consortium name="The International Brachypodium Initiative"/>
            <person name="Lucas S."/>
            <person name="Harmon-Smith M."/>
            <person name="Lail K."/>
            <person name="Tice H."/>
            <person name="Grimwood J."/>
            <person name="Bruce D."/>
            <person name="Barry K."/>
            <person name="Shu S."/>
            <person name="Lindquist E."/>
            <person name="Wang M."/>
            <person name="Pitluck S."/>
            <person name="Vogel J.P."/>
            <person name="Garvin D.F."/>
            <person name="Mockler T.C."/>
            <person name="Schmutz J."/>
            <person name="Rokhsar D."/>
            <person name="Bevan M.W."/>
        </authorList>
    </citation>
    <scope>NUCLEOTIDE SEQUENCE</scope>
    <source>
        <strain evidence="1">Bd21</strain>
    </source>
</reference>
<dbReference type="RefSeq" id="XP_003567430.1">
    <property type="nucleotide sequence ID" value="XM_003567382.4"/>
</dbReference>
<accession>I1HUU9</accession>
<dbReference type="KEGG" id="bdi:100828986"/>
<protein>
    <submittedName>
        <fullName evidence="1 2">Uncharacterized protein</fullName>
    </submittedName>
</protein>
<proteinExistence type="predicted"/>
<dbReference type="OrthoDB" id="1512693at2759"/>
<name>I1HUU9_BRADI</name>
<reference evidence="1 2" key="1">
    <citation type="journal article" date="2010" name="Nature">
        <title>Genome sequencing and analysis of the model grass Brachypodium distachyon.</title>
        <authorList>
            <consortium name="International Brachypodium Initiative"/>
        </authorList>
    </citation>
    <scope>NUCLEOTIDE SEQUENCE [LARGE SCALE GENOMIC DNA]</scope>
    <source>
        <strain evidence="1 2">Bd21</strain>
    </source>
</reference>
<keyword evidence="3" id="KW-1185">Reference proteome</keyword>
<dbReference type="AlphaFoldDB" id="I1HUU9"/>
<dbReference type="Gramene" id="KQK11348">
    <property type="protein sequence ID" value="KQK11348"/>
    <property type="gene ID" value="BRADI_2g59630v3"/>
</dbReference>
<organism evidence="2">
    <name type="scientific">Brachypodium distachyon</name>
    <name type="common">Purple false brome</name>
    <name type="synonym">Trachynia distachya</name>
    <dbReference type="NCBI Taxonomy" id="15368"/>
    <lineage>
        <taxon>Eukaryota</taxon>
        <taxon>Viridiplantae</taxon>
        <taxon>Streptophyta</taxon>
        <taxon>Embryophyta</taxon>
        <taxon>Tracheophyta</taxon>
        <taxon>Spermatophyta</taxon>
        <taxon>Magnoliopsida</taxon>
        <taxon>Liliopsida</taxon>
        <taxon>Poales</taxon>
        <taxon>Poaceae</taxon>
        <taxon>BOP clade</taxon>
        <taxon>Pooideae</taxon>
        <taxon>Stipodae</taxon>
        <taxon>Brachypodieae</taxon>
        <taxon>Brachypodium</taxon>
    </lineage>
</organism>
<dbReference type="PANTHER" id="PTHR33265">
    <property type="entry name" value="AVR9/CF-9 RAPIDLY ELICITED PROTEIN-RELATED"/>
    <property type="match status" value="1"/>
</dbReference>
<dbReference type="PANTHER" id="PTHR33265:SF6">
    <property type="entry name" value="OS01G0930500 PROTEIN"/>
    <property type="match status" value="1"/>
</dbReference>
<dbReference type="OMA" id="QRIEYYG"/>
<evidence type="ECO:0000313" key="2">
    <source>
        <dbReference type="EnsemblPlants" id="KQK11348"/>
    </source>
</evidence>
<reference evidence="2" key="3">
    <citation type="submission" date="2018-08" db="UniProtKB">
        <authorList>
            <consortium name="EnsemblPlants"/>
        </authorList>
    </citation>
    <scope>IDENTIFICATION</scope>
    <source>
        <strain evidence="2">cv. Bd21</strain>
    </source>
</reference>
<evidence type="ECO:0000313" key="1">
    <source>
        <dbReference type="EMBL" id="KQK11348.1"/>
    </source>
</evidence>
<dbReference type="Proteomes" id="UP000008810">
    <property type="component" value="Chromosome 2"/>
</dbReference>
<dbReference type="STRING" id="15368.I1HUU9"/>
<dbReference type="eggNOG" id="ENOG502R8YE">
    <property type="taxonomic scope" value="Eukaryota"/>
</dbReference>